<dbReference type="AlphaFoldDB" id="A0A317YG49"/>
<dbReference type="GO" id="GO:0016491">
    <property type="term" value="F:oxidoreductase activity"/>
    <property type="evidence" value="ECO:0007669"/>
    <property type="project" value="UniProtKB-KW"/>
</dbReference>
<sequence length="365" mass="40995">MADESWRVPTPVQELAAGVVEPPTQFVLQEQDRPGSGTLLFATDMPEPIPVVDLSRLAAADEASKLRSALETWGLFLCEPTNSIVCIVQVTKHGIEASLMDDVMAASRDFFYQPLEAKQEYSNLIGGKRFQMEGYGNDMVKSKDQILDWQDRLQLRVEPQDERNLAYWPKHPDSFRDLLEKYASKTKIVRNKVLRAMGKTLELGEDYFISQIGDRASAIARFNYYPPCPRPDLVFGIKPHSDGGAVTILLVDKDVGGLQVHKDGVWYTVPSMPHTLLVNLGDSMEIMNNGIFKSPVHRVVTNAEKERLSLAMFYGVEGQRVLEPALGLLGEERPARYRKIKASDYIIGLRQGIAEGQRFIETLKI</sequence>
<dbReference type="ExpressionAtlas" id="A0A317YG49">
    <property type="expression patterns" value="baseline and differential"/>
</dbReference>
<dbReference type="FunFam" id="2.60.120.330:FF:000018">
    <property type="entry name" value="2-oxoglutarate (2OG) and Fe(II)-dependent oxygenase superfamily protein"/>
    <property type="match status" value="1"/>
</dbReference>
<evidence type="ECO:0000256" key="4">
    <source>
        <dbReference type="ARBA" id="ARBA00023004"/>
    </source>
</evidence>
<evidence type="ECO:0000256" key="2">
    <source>
        <dbReference type="ARBA" id="ARBA00022723"/>
    </source>
</evidence>
<dbReference type="InterPro" id="IPR026992">
    <property type="entry name" value="DIOX_N"/>
</dbReference>
<dbReference type="InterPro" id="IPR044861">
    <property type="entry name" value="IPNS-like_FE2OG_OXY"/>
</dbReference>
<dbReference type="Pfam" id="PF14226">
    <property type="entry name" value="DIOX_N"/>
    <property type="match status" value="1"/>
</dbReference>
<keyword evidence="3 5" id="KW-0560">Oxidoreductase</keyword>
<dbReference type="Pfam" id="PF03171">
    <property type="entry name" value="2OG-FeII_Oxy"/>
    <property type="match status" value="1"/>
</dbReference>
<dbReference type="Gene3D" id="2.60.120.330">
    <property type="entry name" value="B-lactam Antibiotic, Isopenicillin N Synthase, Chain"/>
    <property type="match status" value="1"/>
</dbReference>
<dbReference type="SUPFAM" id="SSF51197">
    <property type="entry name" value="Clavaminate synthase-like"/>
    <property type="match status" value="1"/>
</dbReference>
<name>A0A317YG49_MAIZE</name>
<reference evidence="7" key="1">
    <citation type="journal article" date="2018" name="Nat. Genet.">
        <title>Extensive intraspecific gene order and gene structural variations between Mo17 and other maize genomes.</title>
        <authorList>
            <person name="Sun S."/>
            <person name="Zhou Y."/>
            <person name="Chen J."/>
            <person name="Shi J."/>
            <person name="Zhao H."/>
            <person name="Zhao H."/>
            <person name="Song W."/>
            <person name="Zhang M."/>
            <person name="Cui Y."/>
            <person name="Dong X."/>
            <person name="Liu H."/>
            <person name="Ma X."/>
            <person name="Jiao Y."/>
            <person name="Wang B."/>
            <person name="Wei X."/>
            <person name="Stein J.C."/>
            <person name="Glaubitz J.C."/>
            <person name="Lu F."/>
            <person name="Yu G."/>
            <person name="Liang C."/>
            <person name="Fengler K."/>
            <person name="Li B."/>
            <person name="Rafalski A."/>
            <person name="Schnable P.S."/>
            <person name="Ware D.H."/>
            <person name="Buckler E.S."/>
            <person name="Lai J."/>
        </authorList>
    </citation>
    <scope>NUCLEOTIDE SEQUENCE [LARGE SCALE GENOMIC DNA]</scope>
    <source>
        <tissue evidence="7">Seedling</tissue>
    </source>
</reference>
<dbReference type="InterPro" id="IPR027443">
    <property type="entry name" value="IPNS-like_sf"/>
</dbReference>
<organism evidence="7">
    <name type="scientific">Zea mays</name>
    <name type="common">Maize</name>
    <dbReference type="NCBI Taxonomy" id="4577"/>
    <lineage>
        <taxon>Eukaryota</taxon>
        <taxon>Viridiplantae</taxon>
        <taxon>Streptophyta</taxon>
        <taxon>Embryophyta</taxon>
        <taxon>Tracheophyta</taxon>
        <taxon>Spermatophyta</taxon>
        <taxon>Magnoliopsida</taxon>
        <taxon>Liliopsida</taxon>
        <taxon>Poales</taxon>
        <taxon>Poaceae</taxon>
        <taxon>PACMAD clade</taxon>
        <taxon>Panicoideae</taxon>
        <taxon>Andropogonodae</taxon>
        <taxon>Andropogoneae</taxon>
        <taxon>Tripsacinae</taxon>
        <taxon>Zea</taxon>
    </lineage>
</organism>
<keyword evidence="4 5" id="KW-0408">Iron</keyword>
<gene>
    <name evidence="7" type="primary">SRG1_4</name>
    <name evidence="7" type="ORF">Zm00014a_025549</name>
</gene>
<evidence type="ECO:0000256" key="1">
    <source>
        <dbReference type="ARBA" id="ARBA00008056"/>
    </source>
</evidence>
<comment type="caution">
    <text evidence="7">The sequence shown here is derived from an EMBL/GenBank/DDBJ whole genome shotgun (WGS) entry which is preliminary data.</text>
</comment>
<dbReference type="PANTHER" id="PTHR47991">
    <property type="entry name" value="OXOGLUTARATE/IRON-DEPENDENT DIOXYGENASE"/>
    <property type="match status" value="1"/>
</dbReference>
<dbReference type="Proteomes" id="UP000251960">
    <property type="component" value="Chromosome 1"/>
</dbReference>
<comment type="similarity">
    <text evidence="1 5">Belongs to the iron/ascorbate-dependent oxidoreductase family.</text>
</comment>
<evidence type="ECO:0000313" key="7">
    <source>
        <dbReference type="EMBL" id="PWZ56692.1"/>
    </source>
</evidence>
<dbReference type="InterPro" id="IPR005123">
    <property type="entry name" value="Oxoglu/Fe-dep_dioxygenase_dom"/>
</dbReference>
<evidence type="ECO:0000256" key="3">
    <source>
        <dbReference type="ARBA" id="ARBA00023002"/>
    </source>
</evidence>
<evidence type="ECO:0000259" key="6">
    <source>
        <dbReference type="PROSITE" id="PS51471"/>
    </source>
</evidence>
<keyword evidence="2 5" id="KW-0479">Metal-binding</keyword>
<protein>
    <submittedName>
        <fullName evidence="7">Protein SRG1</fullName>
    </submittedName>
</protein>
<dbReference type="GO" id="GO:0046872">
    <property type="term" value="F:metal ion binding"/>
    <property type="evidence" value="ECO:0007669"/>
    <property type="project" value="UniProtKB-KW"/>
</dbReference>
<evidence type="ECO:0000256" key="5">
    <source>
        <dbReference type="RuleBase" id="RU003682"/>
    </source>
</evidence>
<dbReference type="PROSITE" id="PS51471">
    <property type="entry name" value="FE2OG_OXY"/>
    <property type="match status" value="1"/>
</dbReference>
<dbReference type="EMBL" id="NCVQ01000001">
    <property type="protein sequence ID" value="PWZ56692.1"/>
    <property type="molecule type" value="Genomic_DNA"/>
</dbReference>
<proteinExistence type="inferred from homology"/>
<feature type="domain" description="Fe2OG dioxygenase" evidence="6">
    <location>
        <begin position="214"/>
        <end position="316"/>
    </location>
</feature>
<dbReference type="InterPro" id="IPR050295">
    <property type="entry name" value="Plant_2OG-oxidoreductases"/>
</dbReference>
<accession>A0A317YG49</accession>